<dbReference type="GO" id="GO:0009003">
    <property type="term" value="F:signal peptidase activity"/>
    <property type="evidence" value="ECO:0007669"/>
    <property type="project" value="UniProtKB-EC"/>
</dbReference>
<evidence type="ECO:0000313" key="11">
    <source>
        <dbReference type="EMBL" id="RQP23906.1"/>
    </source>
</evidence>
<feature type="active site" evidence="7">
    <location>
        <position position="130"/>
    </location>
</feature>
<dbReference type="OrthoDB" id="9815782at2"/>
<dbReference type="PROSITE" id="PS00501">
    <property type="entry name" value="SPASE_I_1"/>
    <property type="match status" value="1"/>
</dbReference>
<feature type="transmembrane region" description="Helical" evidence="8">
    <location>
        <begin position="6"/>
        <end position="28"/>
    </location>
</feature>
<comment type="similarity">
    <text evidence="2 9">Belongs to the peptidase S26 family.</text>
</comment>
<organism evidence="11 12">
    <name type="scientific">Piscinibacter terrae</name>
    <dbReference type="NCBI Taxonomy" id="2496871"/>
    <lineage>
        <taxon>Bacteria</taxon>
        <taxon>Pseudomonadati</taxon>
        <taxon>Pseudomonadota</taxon>
        <taxon>Betaproteobacteria</taxon>
        <taxon>Burkholderiales</taxon>
        <taxon>Sphaerotilaceae</taxon>
        <taxon>Piscinibacter</taxon>
    </lineage>
</organism>
<accession>A0A3N7HRS6</accession>
<keyword evidence="8" id="KW-0472">Membrane</keyword>
<keyword evidence="5 8" id="KW-0645">Protease</keyword>
<dbReference type="GO" id="GO:0016020">
    <property type="term" value="C:membrane"/>
    <property type="evidence" value="ECO:0007669"/>
    <property type="project" value="UniProtKB-SubCell"/>
</dbReference>
<keyword evidence="8" id="KW-1133">Transmembrane helix</keyword>
<dbReference type="NCBIfam" id="TIGR02227">
    <property type="entry name" value="sigpep_I_bact"/>
    <property type="match status" value="1"/>
</dbReference>
<dbReference type="InterPro" id="IPR019758">
    <property type="entry name" value="Pept_S26A_signal_pept_1_CS"/>
</dbReference>
<evidence type="ECO:0000256" key="2">
    <source>
        <dbReference type="ARBA" id="ARBA00009370"/>
    </source>
</evidence>
<feature type="active site" evidence="7">
    <location>
        <position position="76"/>
    </location>
</feature>
<dbReference type="GO" id="GO:0006465">
    <property type="term" value="P:signal peptide processing"/>
    <property type="evidence" value="ECO:0007669"/>
    <property type="project" value="InterPro"/>
</dbReference>
<comment type="subcellular location">
    <subcellularLocation>
        <location evidence="9">Membrane</location>
        <topology evidence="9">Single-pass type II membrane protein</topology>
    </subcellularLocation>
</comment>
<keyword evidence="8" id="KW-0812">Transmembrane</keyword>
<sequence length="269" mass="30107">MQSVKIGFSINEILFLISLATGLCWLAWRIKLRRMPAPPVRKPLWVTFGSELFVVVALMFTCRIAVADWPKVPSGSMEPTLRVGDYLLVNHLAYGPRLPFTNTAIEMGKPQRGDVVVFRYPPDVSQFYVKRLVGLPGDKVVFKDGAVSVNGEPFDVQVLGDGTEPEDRGQVLVRETSAGKTRTLKIHPFYQGTAPLNMAVPELRDNCSTERPGLWECTVPQGRYLMLGDNRDNSADSRVWGFAPHEEIYGKAVRVLINFSDLKRAWTAL</sequence>
<feature type="domain" description="Peptidase S26" evidence="10">
    <location>
        <begin position="48"/>
        <end position="254"/>
    </location>
</feature>
<dbReference type="Pfam" id="PF10502">
    <property type="entry name" value="Peptidase_S26"/>
    <property type="match status" value="1"/>
</dbReference>
<comment type="catalytic activity">
    <reaction evidence="1 8">
        <text>Cleavage of hydrophobic, N-terminal signal or leader sequences from secreted and periplasmic proteins.</text>
        <dbReference type="EC" id="3.4.21.89"/>
    </reaction>
</comment>
<evidence type="ECO:0000313" key="12">
    <source>
        <dbReference type="Proteomes" id="UP000267464"/>
    </source>
</evidence>
<dbReference type="Gene3D" id="2.10.109.10">
    <property type="entry name" value="Umud Fragment, subunit A"/>
    <property type="match status" value="1"/>
</dbReference>
<dbReference type="CDD" id="cd06530">
    <property type="entry name" value="S26_SPase_I"/>
    <property type="match status" value="1"/>
</dbReference>
<proteinExistence type="inferred from homology"/>
<protein>
    <recommendedName>
        <fullName evidence="4 8">Signal peptidase I</fullName>
        <ecNumber evidence="3 8">3.4.21.89</ecNumber>
    </recommendedName>
</protein>
<dbReference type="GO" id="GO:0004252">
    <property type="term" value="F:serine-type endopeptidase activity"/>
    <property type="evidence" value="ECO:0007669"/>
    <property type="project" value="InterPro"/>
</dbReference>
<keyword evidence="12" id="KW-1185">Reference proteome</keyword>
<name>A0A3N7HRS6_9BURK</name>
<comment type="caution">
    <text evidence="9">Lacks conserved residue(s) required for the propagation of feature annotation.</text>
</comment>
<evidence type="ECO:0000256" key="9">
    <source>
        <dbReference type="RuleBase" id="RU362042"/>
    </source>
</evidence>
<dbReference type="EMBL" id="QUSW01000004">
    <property type="protein sequence ID" value="RQP23906.1"/>
    <property type="molecule type" value="Genomic_DNA"/>
</dbReference>
<dbReference type="Proteomes" id="UP000267464">
    <property type="component" value="Unassembled WGS sequence"/>
</dbReference>
<evidence type="ECO:0000259" key="10">
    <source>
        <dbReference type="Pfam" id="PF10502"/>
    </source>
</evidence>
<dbReference type="InterPro" id="IPR000223">
    <property type="entry name" value="Pept_S26A_signal_pept_1"/>
</dbReference>
<evidence type="ECO:0000256" key="7">
    <source>
        <dbReference type="PIRSR" id="PIRSR600223-1"/>
    </source>
</evidence>
<comment type="caution">
    <text evidence="11">The sequence shown here is derived from an EMBL/GenBank/DDBJ whole genome shotgun (WGS) entry which is preliminary data.</text>
</comment>
<dbReference type="InterPro" id="IPR036286">
    <property type="entry name" value="LexA/Signal_pep-like_sf"/>
</dbReference>
<reference evidence="11 12" key="1">
    <citation type="submission" date="2018-08" db="EMBL/GenBank/DDBJ databases">
        <authorList>
            <person name="Khan S.A."/>
            <person name="Jeon C.O."/>
            <person name="Chun B.H."/>
            <person name="Jeong S.E."/>
        </authorList>
    </citation>
    <scope>NUCLEOTIDE SEQUENCE [LARGE SCALE GENOMIC DNA]</scope>
    <source>
        <strain evidence="11 12">S-16</strain>
    </source>
</reference>
<evidence type="ECO:0000256" key="1">
    <source>
        <dbReference type="ARBA" id="ARBA00000677"/>
    </source>
</evidence>
<evidence type="ECO:0000256" key="4">
    <source>
        <dbReference type="ARBA" id="ARBA00019232"/>
    </source>
</evidence>
<dbReference type="RefSeq" id="WP_124541638.1">
    <property type="nucleotide sequence ID" value="NZ_QUSW01000004.1"/>
</dbReference>
<dbReference type="PRINTS" id="PR00727">
    <property type="entry name" value="LEADERPTASE"/>
</dbReference>
<evidence type="ECO:0000256" key="5">
    <source>
        <dbReference type="ARBA" id="ARBA00022670"/>
    </source>
</evidence>
<feature type="transmembrane region" description="Helical" evidence="8">
    <location>
        <begin position="44"/>
        <end position="66"/>
    </location>
</feature>
<dbReference type="PANTHER" id="PTHR43390:SF1">
    <property type="entry name" value="CHLOROPLAST PROCESSING PEPTIDASE"/>
    <property type="match status" value="1"/>
</dbReference>
<dbReference type="SUPFAM" id="SSF51306">
    <property type="entry name" value="LexA/Signal peptidase"/>
    <property type="match status" value="1"/>
</dbReference>
<evidence type="ECO:0000256" key="6">
    <source>
        <dbReference type="ARBA" id="ARBA00022801"/>
    </source>
</evidence>
<keyword evidence="6 8" id="KW-0378">Hydrolase</keyword>
<dbReference type="InterPro" id="IPR019756">
    <property type="entry name" value="Pept_S26A_signal_pept_1_Ser-AS"/>
</dbReference>
<dbReference type="InterPro" id="IPR019757">
    <property type="entry name" value="Pept_S26A_signal_pept_1_Lys-AS"/>
</dbReference>
<reference evidence="11 12" key="2">
    <citation type="submission" date="2018-12" db="EMBL/GenBank/DDBJ databases">
        <title>Rhizobacter gummiphilus sp. nov., a rubber-degrading bacterium isolated from the soil of a botanical garden in Japan.</title>
        <authorList>
            <person name="Shunsuke S.S."/>
        </authorList>
    </citation>
    <scope>NUCLEOTIDE SEQUENCE [LARGE SCALE GENOMIC DNA]</scope>
    <source>
        <strain evidence="11 12">S-16</strain>
    </source>
</reference>
<dbReference type="InterPro" id="IPR019533">
    <property type="entry name" value="Peptidase_S26"/>
</dbReference>
<dbReference type="PANTHER" id="PTHR43390">
    <property type="entry name" value="SIGNAL PEPTIDASE I"/>
    <property type="match status" value="1"/>
</dbReference>
<gene>
    <name evidence="11" type="primary">lepB</name>
    <name evidence="11" type="ORF">DZC73_17505</name>
</gene>
<evidence type="ECO:0000256" key="3">
    <source>
        <dbReference type="ARBA" id="ARBA00013208"/>
    </source>
</evidence>
<dbReference type="AlphaFoldDB" id="A0A3N7HRS6"/>
<evidence type="ECO:0000256" key="8">
    <source>
        <dbReference type="RuleBase" id="RU003993"/>
    </source>
</evidence>
<dbReference type="PROSITE" id="PS00760">
    <property type="entry name" value="SPASE_I_2"/>
    <property type="match status" value="1"/>
</dbReference>
<dbReference type="PROSITE" id="PS00761">
    <property type="entry name" value="SPASE_I_3"/>
    <property type="match status" value="1"/>
</dbReference>
<dbReference type="EC" id="3.4.21.89" evidence="3 8"/>